<evidence type="ECO:0000313" key="1">
    <source>
        <dbReference type="EMBL" id="KKW28628.1"/>
    </source>
</evidence>
<name>A0A0G1XBG2_9BACT</name>
<dbReference type="Proteomes" id="UP000034846">
    <property type="component" value="Unassembled WGS sequence"/>
</dbReference>
<keyword evidence="1" id="KW-0808">Transferase</keyword>
<keyword evidence="1" id="KW-0418">Kinase</keyword>
<feature type="non-terminal residue" evidence="1">
    <location>
        <position position="69"/>
    </location>
</feature>
<comment type="caution">
    <text evidence="1">The sequence shown here is derived from an EMBL/GenBank/DDBJ whole genome shotgun (WGS) entry which is preliminary data.</text>
</comment>
<dbReference type="AlphaFoldDB" id="A0A0G1XBG2"/>
<gene>
    <name evidence="1" type="ORF">UY72_C0065G0001</name>
</gene>
<dbReference type="EMBL" id="LCRD01000065">
    <property type="protein sequence ID" value="KKW28628.1"/>
    <property type="molecule type" value="Genomic_DNA"/>
</dbReference>
<sequence length="69" mass="7823">MNNDLHTYLGRDDDNTPIGQKIDDSKALSRIITGGQSSKGIYKIRLFVDSKKMYSGELDNFFPLDLINK</sequence>
<reference evidence="1 2" key="1">
    <citation type="journal article" date="2015" name="Nature">
        <title>rRNA introns, odd ribosomes, and small enigmatic genomes across a large radiation of phyla.</title>
        <authorList>
            <person name="Brown C.T."/>
            <person name="Hug L.A."/>
            <person name="Thomas B.C."/>
            <person name="Sharon I."/>
            <person name="Castelle C.J."/>
            <person name="Singh A."/>
            <person name="Wilkins M.J."/>
            <person name="Williams K.H."/>
            <person name="Banfield J.F."/>
        </authorList>
    </citation>
    <scope>NUCLEOTIDE SEQUENCE [LARGE SCALE GENOMIC DNA]</scope>
</reference>
<proteinExistence type="predicted"/>
<evidence type="ECO:0000313" key="2">
    <source>
        <dbReference type="Proteomes" id="UP000034846"/>
    </source>
</evidence>
<accession>A0A0G1XBG2</accession>
<dbReference type="GO" id="GO:0016301">
    <property type="term" value="F:kinase activity"/>
    <property type="evidence" value="ECO:0007669"/>
    <property type="project" value="UniProtKB-KW"/>
</dbReference>
<protein>
    <submittedName>
        <fullName evidence="1">Integral membrane sensor signal transduction histidine kinase</fullName>
    </submittedName>
</protein>
<organism evidence="1 2">
    <name type="scientific">Candidatus Uhrbacteria bacterium GW2011_GWD2_52_7</name>
    <dbReference type="NCBI Taxonomy" id="1618989"/>
    <lineage>
        <taxon>Bacteria</taxon>
        <taxon>Candidatus Uhriibacteriota</taxon>
    </lineage>
</organism>